<dbReference type="Proteomes" id="UP001165121">
    <property type="component" value="Unassembled WGS sequence"/>
</dbReference>
<evidence type="ECO:0000256" key="1">
    <source>
        <dbReference type="SAM" id="MobiDB-lite"/>
    </source>
</evidence>
<proteinExistence type="predicted"/>
<feature type="region of interest" description="Disordered" evidence="1">
    <location>
        <begin position="188"/>
        <end position="212"/>
    </location>
</feature>
<dbReference type="EMBL" id="BSXT01001897">
    <property type="protein sequence ID" value="GMF45954.1"/>
    <property type="molecule type" value="Genomic_DNA"/>
</dbReference>
<comment type="caution">
    <text evidence="2">The sequence shown here is derived from an EMBL/GenBank/DDBJ whole genome shotgun (WGS) entry which is preliminary data.</text>
</comment>
<accession>A0A9W6XUU8</accession>
<gene>
    <name evidence="2" type="ORF">Pfra01_001670600</name>
</gene>
<evidence type="ECO:0000313" key="2">
    <source>
        <dbReference type="EMBL" id="GMF45954.1"/>
    </source>
</evidence>
<name>A0A9W6XUU8_9STRA</name>
<organism evidence="2 3">
    <name type="scientific">Phytophthora fragariaefolia</name>
    <dbReference type="NCBI Taxonomy" id="1490495"/>
    <lineage>
        <taxon>Eukaryota</taxon>
        <taxon>Sar</taxon>
        <taxon>Stramenopiles</taxon>
        <taxon>Oomycota</taxon>
        <taxon>Peronosporomycetes</taxon>
        <taxon>Peronosporales</taxon>
        <taxon>Peronosporaceae</taxon>
        <taxon>Phytophthora</taxon>
    </lineage>
</organism>
<dbReference type="AlphaFoldDB" id="A0A9W6XUU8"/>
<reference evidence="2" key="1">
    <citation type="submission" date="2023-04" db="EMBL/GenBank/DDBJ databases">
        <title>Phytophthora fragariaefolia NBRC 109709.</title>
        <authorList>
            <person name="Ichikawa N."/>
            <person name="Sato H."/>
            <person name="Tonouchi N."/>
        </authorList>
    </citation>
    <scope>NUCLEOTIDE SEQUENCE</scope>
    <source>
        <strain evidence="2">NBRC 109709</strain>
    </source>
</reference>
<sequence>MDTSCTCIHVLDDRFNLPLSQHVAVLGPSASKSGPLHGAHQAVRHLLSELRVDAMAAVLEEEGAHLVARQLLQQLDGLLGWDQDVLHAADDEHGETRLGDGLEPLVRDVVRLHGQALAQQRLVARRLVAVRQRQIVPLQHAAHVLVADGPVEEVRRVVERHGVPDDSRVRGREDGAQQWDHRPHVGDVPASSAHEQGQRCHPLGGHARQLDGDHATHAGTKAIQDTDVRYDIVVSQGVCTSPDAHDVRRLPTEMVQQTERVFRHLAGCVSSERCVGAAHSTVVEGQDGQVPTLLLGVPFLHEHVDDRAPQLLQLQEAHDQHQPLRR</sequence>
<evidence type="ECO:0000313" key="3">
    <source>
        <dbReference type="Proteomes" id="UP001165121"/>
    </source>
</evidence>
<protein>
    <submittedName>
        <fullName evidence="2">Unnamed protein product</fullName>
    </submittedName>
</protein>
<keyword evidence="3" id="KW-1185">Reference proteome</keyword>